<protein>
    <submittedName>
        <fullName evidence="3">Magnesium-protoporphyrin O-methyltransferase</fullName>
        <ecNumber evidence="3">2.1.1.11</ecNumber>
    </submittedName>
</protein>
<dbReference type="CDD" id="cd02440">
    <property type="entry name" value="AdoMet_MTases"/>
    <property type="match status" value="1"/>
</dbReference>
<dbReference type="Pfam" id="PF13649">
    <property type="entry name" value="Methyltransf_25"/>
    <property type="match status" value="1"/>
</dbReference>
<dbReference type="SUPFAM" id="SSF53335">
    <property type="entry name" value="S-adenosyl-L-methionine-dependent methyltransferases"/>
    <property type="match status" value="1"/>
</dbReference>
<evidence type="ECO:0000259" key="2">
    <source>
        <dbReference type="Pfam" id="PF13649"/>
    </source>
</evidence>
<dbReference type="GO" id="GO:0032259">
    <property type="term" value="P:methylation"/>
    <property type="evidence" value="ECO:0007669"/>
    <property type="project" value="UniProtKB-KW"/>
</dbReference>
<name>A0A3G6J9F1_9CORY</name>
<dbReference type="AlphaFoldDB" id="A0A3G6J9F1"/>
<keyword evidence="1 3" id="KW-0808">Transferase</keyword>
<organism evidence="3 4">
    <name type="scientific">Corynebacterium choanae</name>
    <dbReference type="NCBI Taxonomy" id="1862358"/>
    <lineage>
        <taxon>Bacteria</taxon>
        <taxon>Bacillati</taxon>
        <taxon>Actinomycetota</taxon>
        <taxon>Actinomycetes</taxon>
        <taxon>Mycobacteriales</taxon>
        <taxon>Corynebacteriaceae</taxon>
        <taxon>Corynebacterium</taxon>
    </lineage>
</organism>
<sequence length="210" mass="22833">MRTWNEIVAANPDHSEQYAARWRQFQVEGKDIDGEARFIDAMAARGSRIFDAGCGTGRIGGYLSDRGHEVYGVDLDPTLISYAQQDFPAATWAVGDLAAGDRPAGEFDITVCGGNVFWFIAEQGRVPALQTIAASLTDTGRAVIAFGAGRGYLFSQFFRDCEQAGLTPVMNFAGWDITPFHDRADYLVSMLAKTGSAVLPPQPLPRFTAK</sequence>
<proteinExistence type="predicted"/>
<keyword evidence="4" id="KW-1185">Reference proteome</keyword>
<reference evidence="3 4" key="1">
    <citation type="submission" date="2018-11" db="EMBL/GenBank/DDBJ databases">
        <authorList>
            <person name="Kleinhagauer T."/>
            <person name="Glaeser S.P."/>
            <person name="Spergser J."/>
            <person name="Ruckert C."/>
            <person name="Kaempfer P."/>
            <person name="Busse H.-J."/>
        </authorList>
    </citation>
    <scope>NUCLEOTIDE SEQUENCE [LARGE SCALE GENOMIC DNA]</scope>
    <source>
        <strain evidence="3 4">200CH</strain>
    </source>
</reference>
<feature type="domain" description="Methyltransferase" evidence="2">
    <location>
        <begin position="49"/>
        <end position="140"/>
    </location>
</feature>
<dbReference type="EC" id="2.1.1.11" evidence="3"/>
<evidence type="ECO:0000313" key="3">
    <source>
        <dbReference type="EMBL" id="AZA13518.1"/>
    </source>
</evidence>
<dbReference type="InterPro" id="IPR041698">
    <property type="entry name" value="Methyltransf_25"/>
</dbReference>
<dbReference type="Proteomes" id="UP000269019">
    <property type="component" value="Chromosome"/>
</dbReference>
<dbReference type="PANTHER" id="PTHR43861">
    <property type="entry name" value="TRANS-ACONITATE 2-METHYLTRANSFERASE-RELATED"/>
    <property type="match status" value="1"/>
</dbReference>
<evidence type="ECO:0000313" key="4">
    <source>
        <dbReference type="Proteomes" id="UP000269019"/>
    </source>
</evidence>
<dbReference type="GO" id="GO:0046406">
    <property type="term" value="F:magnesium protoporphyrin IX methyltransferase activity"/>
    <property type="evidence" value="ECO:0007669"/>
    <property type="project" value="UniProtKB-EC"/>
</dbReference>
<evidence type="ECO:0000256" key="1">
    <source>
        <dbReference type="ARBA" id="ARBA00022679"/>
    </source>
</evidence>
<dbReference type="Gene3D" id="3.40.50.150">
    <property type="entry name" value="Vaccinia Virus protein VP39"/>
    <property type="match status" value="1"/>
</dbReference>
<dbReference type="OrthoDB" id="7062303at2"/>
<dbReference type="KEGG" id="ccho:CCHOA_05590"/>
<gene>
    <name evidence="3" type="primary">bchM</name>
    <name evidence="3" type="ORF">CCHOA_05590</name>
</gene>
<accession>A0A3G6J9F1</accession>
<dbReference type="InterPro" id="IPR029063">
    <property type="entry name" value="SAM-dependent_MTases_sf"/>
</dbReference>
<dbReference type="RefSeq" id="WP_123927715.1">
    <property type="nucleotide sequence ID" value="NZ_CP033896.1"/>
</dbReference>
<keyword evidence="3" id="KW-0489">Methyltransferase</keyword>
<dbReference type="EMBL" id="CP033896">
    <property type="protein sequence ID" value="AZA13518.1"/>
    <property type="molecule type" value="Genomic_DNA"/>
</dbReference>